<evidence type="ECO:0000313" key="1">
    <source>
        <dbReference type="EMBL" id="PPK82493.1"/>
    </source>
</evidence>
<evidence type="ECO:0000313" key="2">
    <source>
        <dbReference type="Proteomes" id="UP000237749"/>
    </source>
</evidence>
<proteinExistence type="predicted"/>
<reference evidence="1 2" key="1">
    <citation type="submission" date="2018-02" db="EMBL/GenBank/DDBJ databases">
        <title>Genomic Encyclopedia of Archaeal and Bacterial Type Strains, Phase II (KMG-II): from individual species to whole genera.</title>
        <authorList>
            <person name="Goeker M."/>
        </authorList>
    </citation>
    <scope>NUCLEOTIDE SEQUENCE [LARGE SCALE GENOMIC DNA]</scope>
    <source>
        <strain evidence="1 2">DSM 3808</strain>
    </source>
</reference>
<evidence type="ECO:0008006" key="3">
    <source>
        <dbReference type="Google" id="ProtNLM"/>
    </source>
</evidence>
<dbReference type="RefSeq" id="WP_104434998.1">
    <property type="nucleotide sequence ID" value="NZ_PTJA01000002.1"/>
</dbReference>
<name>A0A2S6HX51_9FIRM</name>
<protein>
    <recommendedName>
        <fullName evidence="3">DUF3221 domain-containing protein</fullName>
    </recommendedName>
</protein>
<comment type="caution">
    <text evidence="1">The sequence shown here is derived from an EMBL/GenBank/DDBJ whole genome shotgun (WGS) entry which is preliminary data.</text>
</comment>
<gene>
    <name evidence="1" type="ORF">BXY41_102182</name>
</gene>
<dbReference type="EMBL" id="PTJA01000002">
    <property type="protein sequence ID" value="PPK82493.1"/>
    <property type="molecule type" value="Genomic_DNA"/>
</dbReference>
<dbReference type="AlphaFoldDB" id="A0A2S6HX51"/>
<keyword evidence="2" id="KW-1185">Reference proteome</keyword>
<dbReference type="PROSITE" id="PS51257">
    <property type="entry name" value="PROKAR_LIPOPROTEIN"/>
    <property type="match status" value="1"/>
</dbReference>
<dbReference type="Proteomes" id="UP000237749">
    <property type="component" value="Unassembled WGS sequence"/>
</dbReference>
<accession>A0A2S6HX51</accession>
<organism evidence="1 2">
    <name type="scientific">Lacrimispora xylanisolvens</name>
    <dbReference type="NCBI Taxonomy" id="384636"/>
    <lineage>
        <taxon>Bacteria</taxon>
        <taxon>Bacillati</taxon>
        <taxon>Bacillota</taxon>
        <taxon>Clostridia</taxon>
        <taxon>Lachnospirales</taxon>
        <taxon>Lachnospiraceae</taxon>
        <taxon>Lacrimispora</taxon>
    </lineage>
</organism>
<sequence>MTKKRSLFVFIIILLLLIGCSNEKKEKYFKGIVSEVTDTYFIVIPNEGEPIKDMGDKVWVPKKVVSADGVPDISVDDRIQVLYKDAEKSDDGIKLDVVFAIYKESKIE</sequence>